<gene>
    <name evidence="2" type="ORF">OLX77_02745</name>
</gene>
<feature type="domain" description="Lcl C-terminal" evidence="1">
    <location>
        <begin position="198"/>
        <end position="298"/>
    </location>
</feature>
<dbReference type="EMBL" id="JAPHEH010000001">
    <property type="protein sequence ID" value="MDG4475078.1"/>
    <property type="molecule type" value="Genomic_DNA"/>
</dbReference>
<dbReference type="NCBIfam" id="NF045682">
    <property type="entry name" value="DVU0772_fam"/>
    <property type="match status" value="1"/>
</dbReference>
<evidence type="ECO:0000259" key="1">
    <source>
        <dbReference type="Pfam" id="PF07603"/>
    </source>
</evidence>
<keyword evidence="3" id="KW-1185">Reference proteome</keyword>
<dbReference type="Pfam" id="PF07603">
    <property type="entry name" value="Lcl_C"/>
    <property type="match status" value="1"/>
</dbReference>
<organism evidence="2 3">
    <name type="scientific">Thiovibrio frasassiensis</name>
    <dbReference type="NCBI Taxonomy" id="2984131"/>
    <lineage>
        <taxon>Bacteria</taxon>
        <taxon>Pseudomonadati</taxon>
        <taxon>Thermodesulfobacteriota</taxon>
        <taxon>Desulfobulbia</taxon>
        <taxon>Desulfobulbales</taxon>
        <taxon>Thiovibrionaceae</taxon>
        <taxon>Thiovibrio</taxon>
    </lineage>
</organism>
<name>A0A9X4MGG1_9BACT</name>
<dbReference type="AlphaFoldDB" id="A0A9X4MGG1"/>
<proteinExistence type="predicted"/>
<sequence>MGLAEKLGMGDQPVSIDWDLTPSDTFAMFESWGGKDQQRIRSNSELHYYFYIDNWSSPAKLCLMERGVKHAKVLAHIDCPQEMLKKCVAKQGKDMRDQSYAIDAGIKQWLLERIIESEDFSRIALVDNSVPQEEMETGLPKKVKPLSAAEKVSLRATGTVLNASEVTALAAKIGGYDSRHNPQGNFRNVLVDNGNGLTVTDLATGLMWQRGGCDLTTIRTVQKYVEELNAQRFAGFSDWRLPTMEEGFSLLVPQVNAKGVHLHPCFSKEQPFIFLADQRKPGGYWFIDFKQGTAFWASGSIPGGFGRVCRTM</sequence>
<evidence type="ECO:0000313" key="3">
    <source>
        <dbReference type="Proteomes" id="UP001154240"/>
    </source>
</evidence>
<dbReference type="InterPro" id="IPR011460">
    <property type="entry name" value="Lcl_C"/>
</dbReference>
<dbReference type="Proteomes" id="UP001154240">
    <property type="component" value="Unassembled WGS sequence"/>
</dbReference>
<evidence type="ECO:0000313" key="2">
    <source>
        <dbReference type="EMBL" id="MDG4475078.1"/>
    </source>
</evidence>
<protein>
    <submittedName>
        <fullName evidence="2">DUF1566 domain-containing protein</fullName>
    </submittedName>
</protein>
<accession>A0A9X4MGG1</accession>
<reference evidence="2" key="1">
    <citation type="journal article" date="2022" name="bioRxiv">
        <title>Thiovibrio frasassiensisgen. nov., sp. nov., an autotrophic, elemental sulfur disproportionating bacterium isolated from sulfidic karst sediment, and proposal of Thiovibrionaceae fam. nov.</title>
        <authorList>
            <person name="Aronson H."/>
            <person name="Thomas C."/>
            <person name="Bhattacharyya M."/>
            <person name="Eckstein S."/>
            <person name="Jensen S."/>
            <person name="Barco R."/>
            <person name="Macalady J."/>
            <person name="Amend J."/>
        </authorList>
    </citation>
    <scope>NUCLEOTIDE SEQUENCE</scope>
    <source>
        <strain evidence="2">RS19-109</strain>
    </source>
</reference>
<reference evidence="2" key="2">
    <citation type="submission" date="2022-10" db="EMBL/GenBank/DDBJ databases">
        <authorList>
            <person name="Aronson H.S."/>
        </authorList>
    </citation>
    <scope>NUCLEOTIDE SEQUENCE</scope>
    <source>
        <strain evidence="2">RS19-109</strain>
    </source>
</reference>
<dbReference type="InterPro" id="IPR059223">
    <property type="entry name" value="DVU0772-like"/>
</dbReference>
<dbReference type="RefSeq" id="WP_307632054.1">
    <property type="nucleotide sequence ID" value="NZ_JAPHEH010000001.1"/>
</dbReference>
<comment type="caution">
    <text evidence="2">The sequence shown here is derived from an EMBL/GenBank/DDBJ whole genome shotgun (WGS) entry which is preliminary data.</text>
</comment>